<feature type="signal peptide" evidence="1">
    <location>
        <begin position="1"/>
        <end position="18"/>
    </location>
</feature>
<evidence type="ECO:0000256" key="1">
    <source>
        <dbReference type="SAM" id="SignalP"/>
    </source>
</evidence>
<name>A0AAF3FIL9_9BILA</name>
<sequence>MRSTFLLIALICLFTVNGQNCPFSYNYQGDFDLCLSRERYSDGCVVLDTSTHWWRNTACDDPGSGGGAYFCGHMVTTKHTTQQPDTTKSPPNLNCLPDLCCPTRCKYFAHDGGQSLYLVGGYSDSNETWWWTDGTTFDYQRGGCDFHIISGSEQLLYIRNGVGSIDECSTYCPEMGLWLMRHRQSDPSTPYLVCKR</sequence>
<feature type="chain" id="PRO_5041977608" description="C-type lectin domain-containing protein" evidence="1">
    <location>
        <begin position="19"/>
        <end position="196"/>
    </location>
</feature>
<keyword evidence="1" id="KW-0732">Signal</keyword>
<evidence type="ECO:0000313" key="2">
    <source>
        <dbReference type="Proteomes" id="UP000887575"/>
    </source>
</evidence>
<evidence type="ECO:0000313" key="3">
    <source>
        <dbReference type="WBParaSite" id="MBELARI_LOCUS6954"/>
    </source>
</evidence>
<organism evidence="2 3">
    <name type="scientific">Mesorhabditis belari</name>
    <dbReference type="NCBI Taxonomy" id="2138241"/>
    <lineage>
        <taxon>Eukaryota</taxon>
        <taxon>Metazoa</taxon>
        <taxon>Ecdysozoa</taxon>
        <taxon>Nematoda</taxon>
        <taxon>Chromadorea</taxon>
        <taxon>Rhabditida</taxon>
        <taxon>Rhabditina</taxon>
        <taxon>Rhabditomorpha</taxon>
        <taxon>Rhabditoidea</taxon>
        <taxon>Rhabditidae</taxon>
        <taxon>Mesorhabditinae</taxon>
        <taxon>Mesorhabditis</taxon>
    </lineage>
</organism>
<reference evidence="3" key="1">
    <citation type="submission" date="2024-02" db="UniProtKB">
        <authorList>
            <consortium name="WormBaseParasite"/>
        </authorList>
    </citation>
    <scope>IDENTIFICATION</scope>
</reference>
<dbReference type="Proteomes" id="UP000887575">
    <property type="component" value="Unassembled WGS sequence"/>
</dbReference>
<keyword evidence="2" id="KW-1185">Reference proteome</keyword>
<proteinExistence type="predicted"/>
<dbReference type="AlphaFoldDB" id="A0AAF3FIL9"/>
<evidence type="ECO:0008006" key="4">
    <source>
        <dbReference type="Google" id="ProtNLM"/>
    </source>
</evidence>
<accession>A0AAF3FIL9</accession>
<dbReference type="WBParaSite" id="MBELARI_LOCUS6954">
    <property type="protein sequence ID" value="MBELARI_LOCUS6954"/>
    <property type="gene ID" value="MBELARI_LOCUS6954"/>
</dbReference>
<protein>
    <recommendedName>
        <fullName evidence="4">C-type lectin domain-containing protein</fullName>
    </recommendedName>
</protein>